<protein>
    <submittedName>
        <fullName evidence="2">DUF2796 domain-containing protein</fullName>
    </submittedName>
</protein>
<accession>A0A558CRD0</accession>
<evidence type="ECO:0000313" key="2">
    <source>
        <dbReference type="EMBL" id="TVT51317.1"/>
    </source>
</evidence>
<keyword evidence="1" id="KW-0732">Signal</keyword>
<evidence type="ECO:0000313" key="3">
    <source>
        <dbReference type="Proteomes" id="UP000317355"/>
    </source>
</evidence>
<gene>
    <name evidence="2" type="ORF">FHK82_16085</name>
</gene>
<dbReference type="Pfam" id="PF10986">
    <property type="entry name" value="ZrgA"/>
    <property type="match status" value="1"/>
</dbReference>
<dbReference type="InterPro" id="IPR021253">
    <property type="entry name" value="ZrgA-like"/>
</dbReference>
<dbReference type="Proteomes" id="UP000317355">
    <property type="component" value="Unassembled WGS sequence"/>
</dbReference>
<comment type="caution">
    <text evidence="2">The sequence shown here is derived from an EMBL/GenBank/DDBJ whole genome shotgun (WGS) entry which is preliminary data.</text>
</comment>
<dbReference type="EMBL" id="VMRY01000097">
    <property type="protein sequence ID" value="TVT51317.1"/>
    <property type="molecule type" value="Genomic_DNA"/>
</dbReference>
<feature type="chain" id="PRO_5021712736" evidence="1">
    <location>
        <begin position="33"/>
        <end position="199"/>
    </location>
</feature>
<evidence type="ECO:0000256" key="1">
    <source>
        <dbReference type="SAM" id="SignalP"/>
    </source>
</evidence>
<sequence>MGVCLLRRQRMRNIEIAVLFLLACSAAAPIQAQEPRHHEAHEHGGGQLNVAVERNSLMIDLSLPAMNVVGFEHPAHDQSERDQITRVADLLRDGMNLFAPTPAAKCVLTLVEVESALLGDAEHHNEAAGHKEEHEHEEEHADFDVSYQFNCDVPSQLQRLTLGLFERFPGTHHLRTQVITPGGQTGVELTDENPVLELK</sequence>
<dbReference type="AlphaFoldDB" id="A0A558CRD0"/>
<name>A0A558CRD0_9GAMM</name>
<feature type="signal peptide" evidence="1">
    <location>
        <begin position="1"/>
        <end position="32"/>
    </location>
</feature>
<proteinExistence type="predicted"/>
<reference evidence="2 3" key="1">
    <citation type="submission" date="2019-07" db="EMBL/GenBank/DDBJ databases">
        <title>The pathways for chlorine oxyanion respiration interact through the shared metabolite chlorate.</title>
        <authorList>
            <person name="Barnum T.P."/>
            <person name="Cheng Y."/>
            <person name="Hill K.A."/>
            <person name="Lucas L.N."/>
            <person name="Carlson H.K."/>
            <person name="Coates J.D."/>
        </authorList>
    </citation>
    <scope>NUCLEOTIDE SEQUENCE [LARGE SCALE GENOMIC DNA]</scope>
    <source>
        <strain evidence="2">BK-3</strain>
    </source>
</reference>
<organism evidence="2 3">
    <name type="scientific">Sedimenticola thiotaurini</name>
    <dbReference type="NCBI Taxonomy" id="1543721"/>
    <lineage>
        <taxon>Bacteria</taxon>
        <taxon>Pseudomonadati</taxon>
        <taxon>Pseudomonadota</taxon>
        <taxon>Gammaproteobacteria</taxon>
        <taxon>Chromatiales</taxon>
        <taxon>Sedimenticolaceae</taxon>
        <taxon>Sedimenticola</taxon>
    </lineage>
</organism>